<evidence type="ECO:0000256" key="2">
    <source>
        <dbReference type="SAM" id="MobiDB-lite"/>
    </source>
</evidence>
<feature type="transmembrane region" description="Helical" evidence="3">
    <location>
        <begin position="38"/>
        <end position="59"/>
    </location>
</feature>
<keyword evidence="3" id="KW-0472">Membrane</keyword>
<dbReference type="SUPFAM" id="SSF58113">
    <property type="entry name" value="Apolipoprotein A-I"/>
    <property type="match status" value="1"/>
</dbReference>
<evidence type="ECO:0000256" key="3">
    <source>
        <dbReference type="SAM" id="Phobius"/>
    </source>
</evidence>
<dbReference type="EMBL" id="RJUK01000001">
    <property type="protein sequence ID" value="ROQ20599.1"/>
    <property type="molecule type" value="Genomic_DNA"/>
</dbReference>
<feature type="transmembrane region" description="Helical" evidence="3">
    <location>
        <begin position="6"/>
        <end position="26"/>
    </location>
</feature>
<accession>A0A3N1NXP1</accession>
<feature type="coiled-coil region" evidence="1">
    <location>
        <begin position="147"/>
        <end position="174"/>
    </location>
</feature>
<keyword evidence="5" id="KW-1185">Reference proteome</keyword>
<organism evidence="4 5">
    <name type="scientific">Marinimicrobium koreense</name>
    <dbReference type="NCBI Taxonomy" id="306545"/>
    <lineage>
        <taxon>Bacteria</taxon>
        <taxon>Pseudomonadati</taxon>
        <taxon>Pseudomonadota</taxon>
        <taxon>Gammaproteobacteria</taxon>
        <taxon>Cellvibrionales</taxon>
        <taxon>Cellvibrionaceae</taxon>
        <taxon>Marinimicrobium</taxon>
    </lineage>
</organism>
<keyword evidence="3" id="KW-0812">Transmembrane</keyword>
<dbReference type="AlphaFoldDB" id="A0A3N1NXP1"/>
<dbReference type="Proteomes" id="UP000273643">
    <property type="component" value="Unassembled WGS sequence"/>
</dbReference>
<evidence type="ECO:0000256" key="1">
    <source>
        <dbReference type="SAM" id="Coils"/>
    </source>
</evidence>
<evidence type="ECO:0008006" key="6">
    <source>
        <dbReference type="Google" id="ProtNLM"/>
    </source>
</evidence>
<evidence type="ECO:0000313" key="5">
    <source>
        <dbReference type="Proteomes" id="UP000273643"/>
    </source>
</evidence>
<keyword evidence="1" id="KW-0175">Coiled coil</keyword>
<feature type="region of interest" description="Disordered" evidence="2">
    <location>
        <begin position="411"/>
        <end position="439"/>
    </location>
</feature>
<dbReference type="OrthoDB" id="9798009at2"/>
<keyword evidence="3" id="KW-1133">Transmembrane helix</keyword>
<feature type="transmembrane region" description="Helical" evidence="3">
    <location>
        <begin position="79"/>
        <end position="100"/>
    </location>
</feature>
<sequence>MDFLLEFSTLSLVLMALIVLMTVYFIGPGYSSQSAVHAPTILTSTGIFGTFIGVALGLLEFDTTDIQSSVPGLIEGLQTAFWTSIAGLLGALLVKFRHLATTLRQHRRQSSYEAATVDDLANLLSDIHQSLSDPDAGGLNAAVQGLRQQQQDEIRGLKQSLEQYQADMTEANTQALIRALETVLTDFNAQIDVQYGENFKKLNEAVGNMLLWQQNYKTELQELLVTQKSNGELLDKASRAYEKVVTHSEVFNQVSESLGGLMEALQAQAQGLDQYLSQLSTVAEKAAAGLPSLEGRVDALTDQLADSVTRNQQQLSQVLDEASRALRDTSAEVHRNLADSLTQSQSGLHQQVEALVDRTGSQLEALDNALERELTKALTTFGYQLTSLSEKFVNDYSPLTDKLRALVQASGAITDSNGPDTTHDSASQSSKSARTPAQP</sequence>
<proteinExistence type="predicted"/>
<reference evidence="4 5" key="1">
    <citation type="submission" date="2018-11" db="EMBL/GenBank/DDBJ databases">
        <title>Genomic Encyclopedia of Type Strains, Phase IV (KMG-IV): sequencing the most valuable type-strain genomes for metagenomic binning, comparative biology and taxonomic classification.</title>
        <authorList>
            <person name="Goeker M."/>
        </authorList>
    </citation>
    <scope>NUCLEOTIDE SEQUENCE [LARGE SCALE GENOMIC DNA]</scope>
    <source>
        <strain evidence="4 5">DSM 16974</strain>
    </source>
</reference>
<comment type="caution">
    <text evidence="4">The sequence shown here is derived from an EMBL/GenBank/DDBJ whole genome shotgun (WGS) entry which is preliminary data.</text>
</comment>
<gene>
    <name evidence="4" type="ORF">EDC38_1206</name>
</gene>
<protein>
    <recommendedName>
        <fullName evidence="6">MotA/TolQ/ExbB proton channel family protein</fullName>
    </recommendedName>
</protein>
<name>A0A3N1NXP1_9GAMM</name>
<dbReference type="RefSeq" id="WP_123637722.1">
    <property type="nucleotide sequence ID" value="NZ_RJUK01000001.1"/>
</dbReference>
<evidence type="ECO:0000313" key="4">
    <source>
        <dbReference type="EMBL" id="ROQ20599.1"/>
    </source>
</evidence>
<dbReference type="Gene3D" id="1.20.120.20">
    <property type="entry name" value="Apolipoprotein"/>
    <property type="match status" value="1"/>
</dbReference>